<accession>G8LU11</accession>
<dbReference type="InterPro" id="IPR005801">
    <property type="entry name" value="ADC_synthase"/>
</dbReference>
<dbReference type="Pfam" id="PF00425">
    <property type="entry name" value="Chorismate_bind"/>
    <property type="match status" value="1"/>
</dbReference>
<evidence type="ECO:0000313" key="3">
    <source>
        <dbReference type="Proteomes" id="UP000005435"/>
    </source>
</evidence>
<reference evidence="2 3" key="2">
    <citation type="journal article" date="2012" name="Stand. Genomic Sci.">
        <title>Complete Genome Sequence of Clostridium clariflavum DSM 19732.</title>
        <authorList>
            <person name="Izquierdo J.A."/>
            <person name="Goodwin L."/>
            <person name="Davenport K.W."/>
            <person name="Teshima H."/>
            <person name="Bruce D."/>
            <person name="Detter C."/>
            <person name="Tapia R."/>
            <person name="Han S."/>
            <person name="Land M."/>
            <person name="Hauser L."/>
            <person name="Jeffries C.D."/>
            <person name="Han J."/>
            <person name="Pitluck S."/>
            <person name="Nolan M."/>
            <person name="Chen A."/>
            <person name="Huntemann M."/>
            <person name="Mavromatis K."/>
            <person name="Mikhailova N."/>
            <person name="Liolios K."/>
            <person name="Woyke T."/>
            <person name="Lynd L.R."/>
        </authorList>
    </citation>
    <scope>NUCLEOTIDE SEQUENCE [LARGE SCALE GENOMIC DNA]</scope>
    <source>
        <strain evidence="3">DSM 19732 / NBRC 101661 / EBR45</strain>
    </source>
</reference>
<dbReference type="AlphaFoldDB" id="G8LU11"/>
<dbReference type="PANTHER" id="PTHR11236">
    <property type="entry name" value="AMINOBENZOATE/ANTHRANILATE SYNTHASE"/>
    <property type="match status" value="1"/>
</dbReference>
<dbReference type="STRING" id="720554.Clocl_1790"/>
<dbReference type="EMBL" id="CP003065">
    <property type="protein sequence ID" value="AEV68399.1"/>
    <property type="molecule type" value="Genomic_DNA"/>
</dbReference>
<dbReference type="InterPro" id="IPR019999">
    <property type="entry name" value="Anth_synth_I-like"/>
</dbReference>
<dbReference type="NCBIfam" id="NF005486">
    <property type="entry name" value="PRK07093.1"/>
    <property type="match status" value="1"/>
</dbReference>
<dbReference type="InterPro" id="IPR015890">
    <property type="entry name" value="Chorismate_C"/>
</dbReference>
<dbReference type="Gene3D" id="3.60.120.10">
    <property type="entry name" value="Anthranilate synthase"/>
    <property type="match status" value="1"/>
</dbReference>
<protein>
    <submittedName>
        <fullName evidence="2">Anthranilate/para-aminobenzoate synthase component I</fullName>
    </submittedName>
</protein>
<gene>
    <name evidence="2" type="ordered locus">Clocl_1790</name>
</gene>
<dbReference type="Proteomes" id="UP000005435">
    <property type="component" value="Chromosome"/>
</dbReference>
<dbReference type="PANTHER" id="PTHR11236:SF50">
    <property type="entry name" value="AMINODEOXYCHORISMATE SYNTHASE COMPONENT 1"/>
    <property type="match status" value="1"/>
</dbReference>
<evidence type="ECO:0000259" key="1">
    <source>
        <dbReference type="Pfam" id="PF00425"/>
    </source>
</evidence>
<dbReference type="SUPFAM" id="SSF56322">
    <property type="entry name" value="ADC synthase"/>
    <property type="match status" value="1"/>
</dbReference>
<dbReference type="HOGENOM" id="CLU_006493_1_0_9"/>
<dbReference type="RefSeq" id="WP_014254985.1">
    <property type="nucleotide sequence ID" value="NC_016627.1"/>
</dbReference>
<sequence length="341" mass="39654">MELEKRKGSSMFQHFEGEEFEKWVKTANHYGRERISFVFMIDFDFKKPFIKKTTEIDPSEMLYNFNGFTNSTMKNNKTNEKIVIKACPIEFEKYKAAFDYVWYNEYLGNSYLTNLTFPNRIELNTSLKEIYYRSCAKYKLWYKDQFVCFSPEIFVRIEEGFISSYPMKGTIDASIENAEELIISNEKEAAEHATIVDLIRNDLSMVSTDVRVEKYRYIDKIVTNQKNLLQVSSKIVGKLRKNYNEKIGEIIATLLPAGSVTGAPKKKTVEIIKEAEKYDRGYYCGICGYFDGQDLDSGVMIRFIENINGEYYYKAGGGITVYSNVESEYEELKNKIYVPIG</sequence>
<organism evidence="2 3">
    <name type="scientific">Acetivibrio clariflavus (strain DSM 19732 / NBRC 101661 / EBR45)</name>
    <name type="common">Clostridium clariflavum</name>
    <dbReference type="NCBI Taxonomy" id="720554"/>
    <lineage>
        <taxon>Bacteria</taxon>
        <taxon>Bacillati</taxon>
        <taxon>Bacillota</taxon>
        <taxon>Clostridia</taxon>
        <taxon>Eubacteriales</taxon>
        <taxon>Oscillospiraceae</taxon>
        <taxon>Acetivibrio</taxon>
    </lineage>
</organism>
<dbReference type="GO" id="GO:0000162">
    <property type="term" value="P:L-tryptophan biosynthetic process"/>
    <property type="evidence" value="ECO:0007669"/>
    <property type="project" value="TreeGrafter"/>
</dbReference>
<dbReference type="eggNOG" id="COG0147">
    <property type="taxonomic scope" value="Bacteria"/>
</dbReference>
<feature type="domain" description="Chorismate-utilising enzyme C-terminal" evidence="1">
    <location>
        <begin position="106"/>
        <end position="335"/>
    </location>
</feature>
<dbReference type="KEGG" id="ccl:Clocl_1790"/>
<proteinExistence type="predicted"/>
<dbReference type="GO" id="GO:0046820">
    <property type="term" value="F:4-amino-4-deoxychorismate synthase activity"/>
    <property type="evidence" value="ECO:0007669"/>
    <property type="project" value="TreeGrafter"/>
</dbReference>
<reference evidence="3" key="1">
    <citation type="submission" date="2011-12" db="EMBL/GenBank/DDBJ databases">
        <title>Complete sequence of Clostridium clariflavum DSM 19732.</title>
        <authorList>
            <consortium name="US DOE Joint Genome Institute"/>
            <person name="Lucas S."/>
            <person name="Han J."/>
            <person name="Lapidus A."/>
            <person name="Cheng J.-F."/>
            <person name="Goodwin L."/>
            <person name="Pitluck S."/>
            <person name="Peters L."/>
            <person name="Teshima H."/>
            <person name="Detter J.C."/>
            <person name="Han C."/>
            <person name="Tapia R."/>
            <person name="Land M."/>
            <person name="Hauser L."/>
            <person name="Kyrpides N."/>
            <person name="Ivanova N."/>
            <person name="Pagani I."/>
            <person name="Kitzmiller T."/>
            <person name="Lynd L."/>
            <person name="Izquierdo J."/>
            <person name="Woyke T."/>
        </authorList>
    </citation>
    <scope>NUCLEOTIDE SEQUENCE [LARGE SCALE GENOMIC DNA]</scope>
    <source>
        <strain evidence="3">DSM 19732 / NBRC 101661 / EBR45</strain>
    </source>
</reference>
<evidence type="ECO:0000313" key="2">
    <source>
        <dbReference type="EMBL" id="AEV68399.1"/>
    </source>
</evidence>
<dbReference type="PRINTS" id="PR00095">
    <property type="entry name" value="ANTSNTHASEI"/>
</dbReference>
<keyword evidence="3" id="KW-1185">Reference proteome</keyword>
<name>G8LU11_ACECE</name>